<dbReference type="InterPro" id="IPR021941">
    <property type="entry name" value="DUF3556_TM"/>
</dbReference>
<sequence>MGFKTPDFPPVDPATFGQQPRMERLRQLTLHWVDYGFGTPKIVHTIYIAKLVVLHGLLGAFLAWITSDIGSLGDIATWWREPIFYQKLVLWTVFLEALGIAGAWGILCGHFKPQTGAFKYWLKPGTIRLNPFKWVPGTNGDSRTAFDVFLYAGILITAVLCVVLPGAHNGELADTFARYGWSTHGTLISPVLLIIMMAFLVVAGLRDKTLFLAARGEQYVPVMFFSVVFGTMDMIVALKLLIVLVWVGAAISKIGYHFSNVVSPMFSNAPIVVSRRFKRKMYRSFPEDLRPSHLTSFFAHIGGSMLECGGALVLLFSTNRTVTIIAIIAMLTFHLVIIGMFALASPNEWNLLFGFTTATLFWNFPAEKGFGIGDMSSWWVTVLVIGGLLFFPILGNLVPDKVSFLPSMRQYAGNWASAQWAFAPGAEAKIDEFIVKDSPQQLKQLEATYPTAVAEIVLDQTLAWRSMHSQGRALFSLTMRHLGDKWESYSIREAEFANNAVIGWNFGDGHLHREDLVAAIQKRCNFAPGEFVVAWIESQAIFSKVQKYRIIDAALGVVERGSYKVKDAVNAQPWLPNGPIPINAEWTRS</sequence>
<protein>
    <submittedName>
        <fullName evidence="2">Unannotated protein</fullName>
    </submittedName>
</protein>
<organism evidence="2">
    <name type="scientific">freshwater metagenome</name>
    <dbReference type="NCBI Taxonomy" id="449393"/>
    <lineage>
        <taxon>unclassified sequences</taxon>
        <taxon>metagenomes</taxon>
        <taxon>ecological metagenomes</taxon>
    </lineage>
</organism>
<feature type="transmembrane region" description="Helical" evidence="1">
    <location>
        <begin position="322"/>
        <end position="342"/>
    </location>
</feature>
<evidence type="ECO:0000256" key="1">
    <source>
        <dbReference type="SAM" id="Phobius"/>
    </source>
</evidence>
<name>A0A6J6YM32_9ZZZZ</name>
<feature type="transmembrane region" description="Helical" evidence="1">
    <location>
        <begin position="294"/>
        <end position="316"/>
    </location>
</feature>
<feature type="transmembrane region" description="Helical" evidence="1">
    <location>
        <begin position="187"/>
        <end position="207"/>
    </location>
</feature>
<keyword evidence="1" id="KW-0472">Membrane</keyword>
<reference evidence="2" key="1">
    <citation type="submission" date="2020-05" db="EMBL/GenBank/DDBJ databases">
        <authorList>
            <person name="Chiriac C."/>
            <person name="Salcher M."/>
            <person name="Ghai R."/>
            <person name="Kavagutti S V."/>
        </authorList>
    </citation>
    <scope>NUCLEOTIDE SEQUENCE</scope>
</reference>
<feature type="transmembrane region" description="Helical" evidence="1">
    <location>
        <begin position="378"/>
        <end position="399"/>
    </location>
</feature>
<keyword evidence="1" id="KW-1133">Transmembrane helix</keyword>
<dbReference type="Pfam" id="PF12077">
    <property type="entry name" value="DUF3556"/>
    <property type="match status" value="1"/>
</dbReference>
<dbReference type="AlphaFoldDB" id="A0A6J6YM32"/>
<proteinExistence type="predicted"/>
<evidence type="ECO:0000313" key="2">
    <source>
        <dbReference type="EMBL" id="CAB4806347.1"/>
    </source>
</evidence>
<gene>
    <name evidence="2" type="ORF">UFOPK3001_01272</name>
</gene>
<keyword evidence="1" id="KW-0812">Transmembrane</keyword>
<accession>A0A6J6YM32</accession>
<feature type="transmembrane region" description="Helical" evidence="1">
    <location>
        <begin position="47"/>
        <end position="65"/>
    </location>
</feature>
<feature type="transmembrane region" description="Helical" evidence="1">
    <location>
        <begin position="88"/>
        <end position="109"/>
    </location>
</feature>
<feature type="transmembrane region" description="Helical" evidence="1">
    <location>
        <begin position="219"/>
        <end position="248"/>
    </location>
</feature>
<feature type="transmembrane region" description="Helical" evidence="1">
    <location>
        <begin position="148"/>
        <end position="167"/>
    </location>
</feature>
<dbReference type="EMBL" id="CAFAAJ010000074">
    <property type="protein sequence ID" value="CAB4806347.1"/>
    <property type="molecule type" value="Genomic_DNA"/>
</dbReference>